<keyword evidence="3" id="KW-1185">Reference proteome</keyword>
<dbReference type="EMBL" id="QKKF02003048">
    <property type="protein sequence ID" value="RZF47846.1"/>
    <property type="molecule type" value="Genomic_DNA"/>
</dbReference>
<dbReference type="AlphaFoldDB" id="A0A482XPZ1"/>
<comment type="caution">
    <text evidence="2">The sequence shown here is derived from an EMBL/GenBank/DDBJ whole genome shotgun (WGS) entry which is preliminary data.</text>
</comment>
<dbReference type="InParanoid" id="A0A482XPZ1"/>
<proteinExistence type="predicted"/>
<name>A0A482XPZ1_LAOST</name>
<organism evidence="2 3">
    <name type="scientific">Laodelphax striatellus</name>
    <name type="common">Small brown planthopper</name>
    <name type="synonym">Delphax striatella</name>
    <dbReference type="NCBI Taxonomy" id="195883"/>
    <lineage>
        <taxon>Eukaryota</taxon>
        <taxon>Metazoa</taxon>
        <taxon>Ecdysozoa</taxon>
        <taxon>Arthropoda</taxon>
        <taxon>Hexapoda</taxon>
        <taxon>Insecta</taxon>
        <taxon>Pterygota</taxon>
        <taxon>Neoptera</taxon>
        <taxon>Paraneoptera</taxon>
        <taxon>Hemiptera</taxon>
        <taxon>Auchenorrhyncha</taxon>
        <taxon>Fulgoroidea</taxon>
        <taxon>Delphacidae</taxon>
        <taxon>Criomorphinae</taxon>
        <taxon>Laodelphax</taxon>
    </lineage>
</organism>
<sequence>MFINERHVKSADGSGRGNGVHSDGAAFKEDDDERGDGDGDARRGRLKSRRQWKRCEARGQGSPVLRGGTSAGRFLARLGR</sequence>
<feature type="region of interest" description="Disordered" evidence="1">
    <location>
        <begin position="1"/>
        <end position="80"/>
    </location>
</feature>
<protein>
    <submittedName>
        <fullName evidence="2">Uncharacterized protein</fullName>
    </submittedName>
</protein>
<accession>A0A482XPZ1</accession>
<evidence type="ECO:0000313" key="3">
    <source>
        <dbReference type="Proteomes" id="UP000291343"/>
    </source>
</evidence>
<gene>
    <name evidence="2" type="ORF">LSTR_LSTR010636</name>
</gene>
<dbReference type="Proteomes" id="UP000291343">
    <property type="component" value="Unassembled WGS sequence"/>
</dbReference>
<feature type="compositionally biased region" description="Basic and acidic residues" evidence="1">
    <location>
        <begin position="1"/>
        <end position="10"/>
    </location>
</feature>
<evidence type="ECO:0000256" key="1">
    <source>
        <dbReference type="SAM" id="MobiDB-lite"/>
    </source>
</evidence>
<evidence type="ECO:0000313" key="2">
    <source>
        <dbReference type="EMBL" id="RZF47846.1"/>
    </source>
</evidence>
<reference evidence="2 3" key="1">
    <citation type="journal article" date="2017" name="Gigascience">
        <title>Genome sequence of the small brown planthopper, Laodelphax striatellus.</title>
        <authorList>
            <person name="Zhu J."/>
            <person name="Jiang F."/>
            <person name="Wang X."/>
            <person name="Yang P."/>
            <person name="Bao Y."/>
            <person name="Zhao W."/>
            <person name="Wang W."/>
            <person name="Lu H."/>
            <person name="Wang Q."/>
            <person name="Cui N."/>
            <person name="Li J."/>
            <person name="Chen X."/>
            <person name="Luo L."/>
            <person name="Yu J."/>
            <person name="Kang L."/>
            <person name="Cui F."/>
        </authorList>
    </citation>
    <scope>NUCLEOTIDE SEQUENCE [LARGE SCALE GENOMIC DNA]</scope>
    <source>
        <strain evidence="2">Lst14</strain>
    </source>
</reference>